<dbReference type="Proteomes" id="UP000194499">
    <property type="component" value="Unassembled WGS sequence"/>
</dbReference>
<protein>
    <submittedName>
        <fullName evidence="2">Uncharacterized protein</fullName>
    </submittedName>
</protein>
<evidence type="ECO:0000256" key="1">
    <source>
        <dbReference type="SAM" id="Phobius"/>
    </source>
</evidence>
<dbReference type="RefSeq" id="WP_088106222.1">
    <property type="nucleotide sequence ID" value="NZ_FWZB01000019.1"/>
</dbReference>
<keyword evidence="1" id="KW-0812">Transmembrane</keyword>
<evidence type="ECO:0000313" key="2">
    <source>
        <dbReference type="EMBL" id="SMD65277.1"/>
    </source>
</evidence>
<accession>A0A1Y5YTL8</accession>
<name>A0A1Y5YTL8_9BACI</name>
<keyword evidence="1" id="KW-1133">Transmembrane helix</keyword>
<organism evidence="2 3">
    <name type="scientific">Bacillus pacificus</name>
    <dbReference type="NCBI Taxonomy" id="2026187"/>
    <lineage>
        <taxon>Bacteria</taxon>
        <taxon>Bacillati</taxon>
        <taxon>Bacillota</taxon>
        <taxon>Bacilli</taxon>
        <taxon>Bacillales</taxon>
        <taxon>Bacillaceae</taxon>
        <taxon>Bacillus</taxon>
        <taxon>Bacillus cereus group</taxon>
    </lineage>
</organism>
<proteinExistence type="predicted"/>
<feature type="transmembrane region" description="Helical" evidence="1">
    <location>
        <begin position="62"/>
        <end position="84"/>
    </location>
</feature>
<dbReference type="EMBL" id="FWZB01000019">
    <property type="protein sequence ID" value="SMD65277.1"/>
    <property type="molecule type" value="Genomic_DNA"/>
</dbReference>
<dbReference type="AlphaFoldDB" id="A0A1Y5YTL8"/>
<feature type="transmembrane region" description="Helical" evidence="1">
    <location>
        <begin position="27"/>
        <end position="50"/>
    </location>
</feature>
<keyword evidence="1" id="KW-0472">Membrane</keyword>
<gene>
    <name evidence="2" type="ORF">BACERE00191_00363</name>
</gene>
<evidence type="ECO:0000313" key="3">
    <source>
        <dbReference type="Proteomes" id="UP000194499"/>
    </source>
</evidence>
<reference evidence="3" key="1">
    <citation type="submission" date="2017-04" db="EMBL/GenBank/DDBJ databases">
        <authorList>
            <person name="Criscuolo A."/>
        </authorList>
    </citation>
    <scope>NUCLEOTIDE SEQUENCE [LARGE SCALE GENOMIC DNA]</scope>
</reference>
<sequence length="117" mass="12523">MAKTEVIPFSSFMDGSYKNKEKSDITVLKRVTTGTIGSLIMILPKAAFAATVNSTFGNVHGAIMNGFDAGVVLVIMFSGASWALGHRTKALEILIGVSCGYILSRHAIDIRDFLKGI</sequence>